<evidence type="ECO:0000313" key="3">
    <source>
        <dbReference type="Proteomes" id="UP000241507"/>
    </source>
</evidence>
<evidence type="ECO:0000313" key="2">
    <source>
        <dbReference type="EMBL" id="AVR46945.1"/>
    </source>
</evidence>
<dbReference type="Pfam" id="PF00425">
    <property type="entry name" value="Chorismate_bind"/>
    <property type="match status" value="1"/>
</dbReference>
<sequence>MMEEAKFFSKLRDHIKSKNAFVVYRFPNEENQRVHALLQNNFQSFTCSDFSESGFVFAPFSDKEKIYLIPSTEAEKIEFQHYPESKVDEDQAEVIFQEGNFPQREKDQKDHENLVQKAVDTIKNGHLKKVVLSRKETVQVHDPDPVRIYKNLLDKYSSAFAYLWFHPETGFWLGATPETLLKTERNRFKTMALAGTQLFRNQSVVKWEQKEIEEQKLVTDYILETLADNGIERIEKSDPYTLKAGNLLHICTDITGTFQKNENGIAPLINSLHPTPAVCGLPKEKAKEFILENEGYNRKFYTGFLGELNLKTQVQRSSRSRNQENQQFSAIFESTRLFVNLRCLELKGGDASLFVGGGITKDSIATSEWMETVNKAQTMKAILVK</sequence>
<dbReference type="AlphaFoldDB" id="A0A2R3Z9I0"/>
<organism evidence="2 3">
    <name type="scientific">Christiangramia fulva</name>
    <dbReference type="NCBI Taxonomy" id="2126553"/>
    <lineage>
        <taxon>Bacteria</taxon>
        <taxon>Pseudomonadati</taxon>
        <taxon>Bacteroidota</taxon>
        <taxon>Flavobacteriia</taxon>
        <taxon>Flavobacteriales</taxon>
        <taxon>Flavobacteriaceae</taxon>
        <taxon>Christiangramia</taxon>
    </lineage>
</organism>
<proteinExistence type="predicted"/>
<dbReference type="InterPro" id="IPR015890">
    <property type="entry name" value="Chorismate_C"/>
</dbReference>
<dbReference type="Gene3D" id="3.60.120.10">
    <property type="entry name" value="Anthranilate synthase"/>
    <property type="match status" value="1"/>
</dbReference>
<dbReference type="Proteomes" id="UP000241507">
    <property type="component" value="Chromosome"/>
</dbReference>
<reference evidence="3" key="1">
    <citation type="submission" date="2018-03" db="EMBL/GenBank/DDBJ databases">
        <title>Gramella fulva sp. nov., isolated from a dry surface of tidal flat.</title>
        <authorList>
            <person name="Hwang S.H."/>
            <person name="Hwang W.M."/>
            <person name="Kang K."/>
            <person name="Ahn T.-Y."/>
        </authorList>
    </citation>
    <scope>NUCLEOTIDE SEQUENCE [LARGE SCALE GENOMIC DNA]</scope>
    <source>
        <strain evidence="3">SH35</strain>
    </source>
</reference>
<dbReference type="EMBL" id="CP028136">
    <property type="protein sequence ID" value="AVR46945.1"/>
    <property type="molecule type" value="Genomic_DNA"/>
</dbReference>
<dbReference type="PANTHER" id="PTHR42839:SF2">
    <property type="entry name" value="ISOCHORISMATE SYNTHASE ENTC"/>
    <property type="match status" value="1"/>
</dbReference>
<name>A0A2R3Z9I0_9FLAO</name>
<keyword evidence="3" id="KW-1185">Reference proteome</keyword>
<dbReference type="OrthoDB" id="9806579at2"/>
<feature type="domain" description="Chorismate-utilising enzyme C-terminal" evidence="1">
    <location>
        <begin position="108"/>
        <end position="375"/>
    </location>
</feature>
<protein>
    <submittedName>
        <fullName evidence="2">Isochorismate synthase</fullName>
    </submittedName>
</protein>
<dbReference type="KEGG" id="grs:C7S20_17710"/>
<evidence type="ECO:0000259" key="1">
    <source>
        <dbReference type="Pfam" id="PF00425"/>
    </source>
</evidence>
<dbReference type="SUPFAM" id="SSF56322">
    <property type="entry name" value="ADC synthase"/>
    <property type="match status" value="1"/>
</dbReference>
<accession>A0A2R3Z9I0</accession>
<gene>
    <name evidence="2" type="ORF">C7S20_17710</name>
</gene>
<dbReference type="PANTHER" id="PTHR42839">
    <property type="entry name" value="ISOCHORISMATE SYNTHASE ENTC"/>
    <property type="match status" value="1"/>
</dbReference>
<dbReference type="InterPro" id="IPR005801">
    <property type="entry name" value="ADC_synthase"/>
</dbReference>